<dbReference type="Proteomes" id="UP001152795">
    <property type="component" value="Unassembled WGS sequence"/>
</dbReference>
<reference evidence="2" key="1">
    <citation type="submission" date="2020-04" db="EMBL/GenBank/DDBJ databases">
        <authorList>
            <person name="Alioto T."/>
            <person name="Alioto T."/>
            <person name="Gomez Garrido J."/>
        </authorList>
    </citation>
    <scope>NUCLEOTIDE SEQUENCE</scope>
    <source>
        <strain evidence="2">A484AB</strain>
    </source>
</reference>
<evidence type="ECO:0000313" key="3">
    <source>
        <dbReference type="Proteomes" id="UP001152795"/>
    </source>
</evidence>
<dbReference type="SUPFAM" id="SSF52266">
    <property type="entry name" value="SGNH hydrolase"/>
    <property type="match status" value="1"/>
</dbReference>
<feature type="region of interest" description="Disordered" evidence="1">
    <location>
        <begin position="1"/>
        <end position="53"/>
    </location>
</feature>
<protein>
    <submittedName>
        <fullName evidence="2">Furin, partial</fullName>
    </submittedName>
</protein>
<evidence type="ECO:0000313" key="2">
    <source>
        <dbReference type="EMBL" id="CAB4004275.1"/>
    </source>
</evidence>
<dbReference type="Gene3D" id="3.40.50.1110">
    <property type="entry name" value="SGNH hydrolase"/>
    <property type="match status" value="1"/>
</dbReference>
<evidence type="ECO:0000256" key="1">
    <source>
        <dbReference type="SAM" id="MobiDB-lite"/>
    </source>
</evidence>
<name>A0A7D9IF82_PARCT</name>
<keyword evidence="3" id="KW-1185">Reference proteome</keyword>
<accession>A0A7D9IF82</accession>
<dbReference type="OrthoDB" id="3915838at2759"/>
<organism evidence="2 3">
    <name type="scientific">Paramuricea clavata</name>
    <name type="common">Red gorgonian</name>
    <name type="synonym">Violescent sea-whip</name>
    <dbReference type="NCBI Taxonomy" id="317549"/>
    <lineage>
        <taxon>Eukaryota</taxon>
        <taxon>Metazoa</taxon>
        <taxon>Cnidaria</taxon>
        <taxon>Anthozoa</taxon>
        <taxon>Octocorallia</taxon>
        <taxon>Malacalcyonacea</taxon>
        <taxon>Plexauridae</taxon>
        <taxon>Paramuricea</taxon>
    </lineage>
</organism>
<feature type="compositionally biased region" description="Polar residues" evidence="1">
    <location>
        <begin position="43"/>
        <end position="52"/>
    </location>
</feature>
<feature type="compositionally biased region" description="Polar residues" evidence="1">
    <location>
        <begin position="13"/>
        <end position="35"/>
    </location>
</feature>
<sequence>MDDGKFITRKVYSKSSKPPATQDQIPCTRSFGTKTTAEEDQTVKQLGENSPSRDFVKRQHSISKAFKTKTTVKCFPGAKVDHLNHYCIPVLATKPKHAIIHCGTNDLRNKNPQEITKQMGALCDFIVEKCPDIHITVSSLITRNDDQDKKVTEVNTQLQSLCLQKDLIAFYCMTT</sequence>
<comment type="caution">
    <text evidence="2">The sequence shown here is derived from an EMBL/GenBank/DDBJ whole genome shotgun (WGS) entry which is preliminary data.</text>
</comment>
<gene>
    <name evidence="2" type="ORF">PACLA_8A037156</name>
</gene>
<dbReference type="InterPro" id="IPR036514">
    <property type="entry name" value="SGNH_hydro_sf"/>
</dbReference>
<dbReference type="AlphaFoldDB" id="A0A7D9IF82"/>
<proteinExistence type="predicted"/>
<dbReference type="EMBL" id="CACRXK020004852">
    <property type="protein sequence ID" value="CAB4004275.1"/>
    <property type="molecule type" value="Genomic_DNA"/>
</dbReference>